<dbReference type="EMBL" id="CAJVQB010013482">
    <property type="protein sequence ID" value="CAG8762396.1"/>
    <property type="molecule type" value="Genomic_DNA"/>
</dbReference>
<evidence type="ECO:0000313" key="2">
    <source>
        <dbReference type="Proteomes" id="UP000789901"/>
    </source>
</evidence>
<comment type="caution">
    <text evidence="1">The sequence shown here is derived from an EMBL/GenBank/DDBJ whole genome shotgun (WGS) entry which is preliminary data.</text>
</comment>
<organism evidence="1 2">
    <name type="scientific">Gigaspora margarita</name>
    <dbReference type="NCBI Taxonomy" id="4874"/>
    <lineage>
        <taxon>Eukaryota</taxon>
        <taxon>Fungi</taxon>
        <taxon>Fungi incertae sedis</taxon>
        <taxon>Mucoromycota</taxon>
        <taxon>Glomeromycotina</taxon>
        <taxon>Glomeromycetes</taxon>
        <taxon>Diversisporales</taxon>
        <taxon>Gigasporaceae</taxon>
        <taxon>Gigaspora</taxon>
    </lineage>
</organism>
<keyword evidence="2" id="KW-1185">Reference proteome</keyword>
<name>A0ABN7VG70_GIGMA</name>
<protein>
    <submittedName>
        <fullName evidence="1">17036_t:CDS:1</fullName>
    </submittedName>
</protein>
<proteinExistence type="predicted"/>
<gene>
    <name evidence="1" type="ORF">GMARGA_LOCUS17630</name>
</gene>
<accession>A0ABN7VG70</accession>
<evidence type="ECO:0000313" key="1">
    <source>
        <dbReference type="EMBL" id="CAG8762396.1"/>
    </source>
</evidence>
<sequence length="384" mass="43886">MTDNTKLHPHLCYSANLRCIIGSTFLYDQTRIEYYDEVETIIRNIISNNAIAKQVCLYLLQIPLPKFPPIVIGLVPNNGSETSTYILQMHEMVLEIASQLSIHIIFIGANGASTEFNVQKYLITKNTGSIKAKVLSIVNCDNELFNFLNTFKEKSNQSDYENNKNVFFDDFNSLSQNNEISNSYAIAIVASTIADFNTIDIRNDDIENDLRDACLELAFLLLDASITEAGALDILYLVNLRKNHKCYSNQIMKRKTTYRIQNLDRMNSVSSNMISSLIADCTLNIDTFRTEKLRGIWWKNRCHLSVLSNTNKKLDLNGITIANIGEHNPLCKYSYRFAYINRELCLVQIVALYQKNSNYHSYVCSDVFSIDSLFYLSVKIFLPL</sequence>
<reference evidence="1 2" key="1">
    <citation type="submission" date="2021-06" db="EMBL/GenBank/DDBJ databases">
        <authorList>
            <person name="Kallberg Y."/>
            <person name="Tangrot J."/>
            <person name="Rosling A."/>
        </authorList>
    </citation>
    <scope>NUCLEOTIDE SEQUENCE [LARGE SCALE GENOMIC DNA]</scope>
    <source>
        <strain evidence="1 2">120-4 pot B 10/14</strain>
    </source>
</reference>
<dbReference type="Proteomes" id="UP000789901">
    <property type="component" value="Unassembled WGS sequence"/>
</dbReference>